<proteinExistence type="predicted"/>
<comment type="caution">
    <text evidence="4">The sequence shown here is derived from an EMBL/GenBank/DDBJ whole genome shotgun (WGS) entry which is preliminary data.</text>
</comment>
<dbReference type="InterPro" id="IPR027381">
    <property type="entry name" value="LytR/CpsA/Psr_C"/>
</dbReference>
<evidence type="ECO:0000256" key="1">
    <source>
        <dbReference type="SAM" id="MobiDB-lite"/>
    </source>
</evidence>
<name>A0A3A3Z3W2_9ACTN</name>
<dbReference type="Gene3D" id="3.30.70.2390">
    <property type="match status" value="1"/>
</dbReference>
<dbReference type="RefSeq" id="WP_119948569.1">
    <property type="nucleotide sequence ID" value="NZ_QZEZ01000001.1"/>
</dbReference>
<dbReference type="Pfam" id="PF13399">
    <property type="entry name" value="LytR_C"/>
    <property type="match status" value="1"/>
</dbReference>
<evidence type="ECO:0000259" key="3">
    <source>
        <dbReference type="Pfam" id="PF13399"/>
    </source>
</evidence>
<keyword evidence="5" id="KW-1185">Reference proteome</keyword>
<sequence>MPRGSRDSAPYEEARDAALALGADGRRPHALRRAAARTAAVGLVLALLGGGAVASWRLLVEPDPVSTAVPAAGGPGCGPRGPAAALAGVAPAPPARVTVQVWNSTRSSGLAGRTAEELAARGFRLAGPAGDDTGRDDRPGTSAELRYGRGGRPAAAALLAQVPGAVPVLDRRARGVVHLVLHEGFDGLRSSADALGVARELAAHAAVPPTARAC</sequence>
<evidence type="ECO:0000313" key="4">
    <source>
        <dbReference type="EMBL" id="RJK97643.1"/>
    </source>
</evidence>
<keyword evidence="2" id="KW-0472">Membrane</keyword>
<organism evidence="4 5">
    <name type="scientific">Vallicoccus soli</name>
    <dbReference type="NCBI Taxonomy" id="2339232"/>
    <lineage>
        <taxon>Bacteria</taxon>
        <taxon>Bacillati</taxon>
        <taxon>Actinomycetota</taxon>
        <taxon>Actinomycetes</taxon>
        <taxon>Motilibacterales</taxon>
        <taxon>Vallicoccaceae</taxon>
        <taxon>Vallicoccus</taxon>
    </lineage>
</organism>
<dbReference type="OrthoDB" id="4864198at2"/>
<dbReference type="AlphaFoldDB" id="A0A3A3Z3W2"/>
<reference evidence="4 5" key="1">
    <citation type="submission" date="2018-09" db="EMBL/GenBank/DDBJ databases">
        <title>YIM 75000 draft genome.</title>
        <authorList>
            <person name="Tang S."/>
            <person name="Feng Y."/>
        </authorList>
    </citation>
    <scope>NUCLEOTIDE SEQUENCE [LARGE SCALE GENOMIC DNA]</scope>
    <source>
        <strain evidence="4 5">YIM 75000</strain>
    </source>
</reference>
<keyword evidence="2" id="KW-1133">Transmembrane helix</keyword>
<evidence type="ECO:0000256" key="2">
    <source>
        <dbReference type="SAM" id="Phobius"/>
    </source>
</evidence>
<dbReference type="EMBL" id="QZEZ01000001">
    <property type="protein sequence ID" value="RJK97643.1"/>
    <property type="molecule type" value="Genomic_DNA"/>
</dbReference>
<dbReference type="Proteomes" id="UP000265614">
    <property type="component" value="Unassembled WGS sequence"/>
</dbReference>
<feature type="domain" description="LytR/CpsA/Psr regulator C-terminal" evidence="3">
    <location>
        <begin position="96"/>
        <end position="185"/>
    </location>
</feature>
<feature type="transmembrane region" description="Helical" evidence="2">
    <location>
        <begin position="34"/>
        <end position="56"/>
    </location>
</feature>
<feature type="region of interest" description="Disordered" evidence="1">
    <location>
        <begin position="124"/>
        <end position="143"/>
    </location>
</feature>
<protein>
    <submittedName>
        <fullName evidence="4">LytR family transcriptional regulator</fullName>
    </submittedName>
</protein>
<evidence type="ECO:0000313" key="5">
    <source>
        <dbReference type="Proteomes" id="UP000265614"/>
    </source>
</evidence>
<keyword evidence="2" id="KW-0812">Transmembrane</keyword>
<accession>A0A3A3Z3W2</accession>
<gene>
    <name evidence="4" type="ORF">D5H78_01055</name>
</gene>